<dbReference type="InterPro" id="IPR018723">
    <property type="entry name" value="DUF2254_membrane"/>
</dbReference>
<keyword evidence="1" id="KW-0472">Membrane</keyword>
<dbReference type="Pfam" id="PF10011">
    <property type="entry name" value="DUF2254"/>
    <property type="match status" value="1"/>
</dbReference>
<protein>
    <submittedName>
        <fullName evidence="2">DUF2254 domain-containing protein</fullName>
    </submittedName>
</protein>
<dbReference type="RefSeq" id="WP_344846029.1">
    <property type="nucleotide sequence ID" value="NZ_BAABDF010000007.1"/>
</dbReference>
<gene>
    <name evidence="2" type="ORF">GCM10022404_15570</name>
</gene>
<organism evidence="2 3">
    <name type="scientific">Celeribacter arenosi</name>
    <dbReference type="NCBI Taxonomy" id="792649"/>
    <lineage>
        <taxon>Bacteria</taxon>
        <taxon>Pseudomonadati</taxon>
        <taxon>Pseudomonadota</taxon>
        <taxon>Alphaproteobacteria</taxon>
        <taxon>Rhodobacterales</taxon>
        <taxon>Roseobacteraceae</taxon>
        <taxon>Celeribacter</taxon>
    </lineage>
</organism>
<accession>A0ABP7K5G7</accession>
<evidence type="ECO:0000313" key="3">
    <source>
        <dbReference type="Proteomes" id="UP001399917"/>
    </source>
</evidence>
<evidence type="ECO:0000313" key="2">
    <source>
        <dbReference type="EMBL" id="GAA3866284.1"/>
    </source>
</evidence>
<keyword evidence="1" id="KW-1133">Transmembrane helix</keyword>
<sequence>MAVFEYFRIPYLIALRYYRKLWVRVVFFAVLAVFVAGLAPFAATLLGSEVSVKVGREAVLPVLNILATSMLAVSTFSLNVMVSAHRAAAENATPRSHRVLLENTTTHSVLSVFIGAFVYSLSSIILYQLGFYPDRAGLIVMGVTIFVAIIVVGAMLRWIDHLSHLGSMDYILKTVSQRARDSLIDARRDPNFGAVALDDRVVLPEATYPIASPKSGYIQLLNVESMSRELPEGAVLYVHHIPGEHILEGQPIASLSMRPTEALSLKIVDTFTMGSERSFEQDPEFGLQVLTEIASRALSPGVNDPGTAIQVIDRLAELVWQAAGVAPDEEEPQHTNIFVPLRDPARLVEIAFDPIARDGSGIGEVTTALDRALGALSQTPDARISHASQALKRRKT</sequence>
<name>A0ABP7K5G7_9RHOB</name>
<reference evidence="3" key="1">
    <citation type="journal article" date="2019" name="Int. J. Syst. Evol. Microbiol.">
        <title>The Global Catalogue of Microorganisms (GCM) 10K type strain sequencing project: providing services to taxonomists for standard genome sequencing and annotation.</title>
        <authorList>
            <consortium name="The Broad Institute Genomics Platform"/>
            <consortium name="The Broad Institute Genome Sequencing Center for Infectious Disease"/>
            <person name="Wu L."/>
            <person name="Ma J."/>
        </authorList>
    </citation>
    <scope>NUCLEOTIDE SEQUENCE [LARGE SCALE GENOMIC DNA]</scope>
    <source>
        <strain evidence="3">JCM 17190</strain>
    </source>
</reference>
<evidence type="ECO:0000256" key="1">
    <source>
        <dbReference type="SAM" id="Phobius"/>
    </source>
</evidence>
<feature type="transmembrane region" description="Helical" evidence="1">
    <location>
        <begin position="109"/>
        <end position="130"/>
    </location>
</feature>
<dbReference type="EMBL" id="BAABDF010000007">
    <property type="protein sequence ID" value="GAA3866284.1"/>
    <property type="molecule type" value="Genomic_DNA"/>
</dbReference>
<feature type="transmembrane region" description="Helical" evidence="1">
    <location>
        <begin position="21"/>
        <end position="43"/>
    </location>
</feature>
<proteinExistence type="predicted"/>
<feature type="transmembrane region" description="Helical" evidence="1">
    <location>
        <begin position="63"/>
        <end position="88"/>
    </location>
</feature>
<feature type="transmembrane region" description="Helical" evidence="1">
    <location>
        <begin position="136"/>
        <end position="159"/>
    </location>
</feature>
<dbReference type="Proteomes" id="UP001399917">
    <property type="component" value="Unassembled WGS sequence"/>
</dbReference>
<comment type="caution">
    <text evidence="2">The sequence shown here is derived from an EMBL/GenBank/DDBJ whole genome shotgun (WGS) entry which is preliminary data.</text>
</comment>
<keyword evidence="3" id="KW-1185">Reference proteome</keyword>
<keyword evidence="1" id="KW-0812">Transmembrane</keyword>